<proteinExistence type="predicted"/>
<dbReference type="AlphaFoldDB" id="A0A402AYS3"/>
<sequence length="61" mass="6858">MHIISVGIFIIDARLVHPFPDFSGNLPITALPDFTRTRHQWLLLESGPVPDFQPGIFMIAT</sequence>
<comment type="caution">
    <text evidence="1">The sequence shown here is derived from an EMBL/GenBank/DDBJ whole genome shotgun (WGS) entry which is preliminary data.</text>
</comment>
<accession>A0A402AYS3</accession>
<dbReference type="EMBL" id="BIFS01000002">
    <property type="protein sequence ID" value="GCE24252.1"/>
    <property type="molecule type" value="Genomic_DNA"/>
</dbReference>
<dbReference type="Proteomes" id="UP000287188">
    <property type="component" value="Unassembled WGS sequence"/>
</dbReference>
<evidence type="ECO:0000313" key="2">
    <source>
        <dbReference type="Proteomes" id="UP000287188"/>
    </source>
</evidence>
<evidence type="ECO:0000313" key="1">
    <source>
        <dbReference type="EMBL" id="GCE24252.1"/>
    </source>
</evidence>
<gene>
    <name evidence="1" type="ORF">KDK_80520</name>
</gene>
<protein>
    <submittedName>
        <fullName evidence="1">Uncharacterized protein</fullName>
    </submittedName>
</protein>
<reference evidence="2" key="1">
    <citation type="submission" date="2018-12" db="EMBL/GenBank/DDBJ databases">
        <title>Tengunoibacter tsumagoiensis gen. nov., sp. nov., Dictyobacter kobayashii sp. nov., D. alpinus sp. nov., and D. joshuensis sp. nov. and description of Dictyobacteraceae fam. nov. within the order Ktedonobacterales isolated from Tengu-no-mugimeshi.</title>
        <authorList>
            <person name="Wang C.M."/>
            <person name="Zheng Y."/>
            <person name="Sakai Y."/>
            <person name="Toyoda A."/>
            <person name="Minakuchi Y."/>
            <person name="Abe K."/>
            <person name="Yokota A."/>
            <person name="Yabe S."/>
        </authorList>
    </citation>
    <scope>NUCLEOTIDE SEQUENCE [LARGE SCALE GENOMIC DNA]</scope>
    <source>
        <strain evidence="2">Uno11</strain>
    </source>
</reference>
<keyword evidence="2" id="KW-1185">Reference proteome</keyword>
<organism evidence="1 2">
    <name type="scientific">Dictyobacter kobayashii</name>
    <dbReference type="NCBI Taxonomy" id="2014872"/>
    <lineage>
        <taxon>Bacteria</taxon>
        <taxon>Bacillati</taxon>
        <taxon>Chloroflexota</taxon>
        <taxon>Ktedonobacteria</taxon>
        <taxon>Ktedonobacterales</taxon>
        <taxon>Dictyobacteraceae</taxon>
        <taxon>Dictyobacter</taxon>
    </lineage>
</organism>
<name>A0A402AYS3_9CHLR</name>